<comment type="similarity">
    <text evidence="2">Belongs to the TrbI/VirB10 family.</text>
</comment>
<evidence type="ECO:0000256" key="7">
    <source>
        <dbReference type="SAM" id="Phobius"/>
    </source>
</evidence>
<comment type="caution">
    <text evidence="8">The sequence shown here is derived from an EMBL/GenBank/DDBJ whole genome shotgun (WGS) entry which is preliminary data.</text>
</comment>
<dbReference type="AlphaFoldDB" id="A0A5M8I4Y5"/>
<accession>A0A5M8I4Y5</accession>
<evidence type="ECO:0000256" key="5">
    <source>
        <dbReference type="ARBA" id="ARBA00023136"/>
    </source>
</evidence>
<reference evidence="8" key="1">
    <citation type="submission" date="2019-07" db="EMBL/GenBank/DDBJ databases">
        <title>Draft genome Sequence of Chlorobium phaeovibrioides sp. strain PhvTcv-s14, from the Phylum Chlorobi.</title>
        <authorList>
            <person name="Babenko V."/>
            <person name="Boldyreva D."/>
            <person name="Kanygina A."/>
            <person name="Selezneva O."/>
            <person name="Akopiyan T."/>
            <person name="Lunina O."/>
        </authorList>
    </citation>
    <scope>NUCLEOTIDE SEQUENCE [LARGE SCALE GENOMIC DNA]</scope>
    <source>
        <strain evidence="8">GrTcv12</strain>
        <plasmid evidence="8">pl1</plasmid>
    </source>
</reference>
<evidence type="ECO:0000256" key="4">
    <source>
        <dbReference type="ARBA" id="ARBA00022989"/>
    </source>
</evidence>
<organism evidence="8">
    <name type="scientific">Chlorobium phaeovibrioides</name>
    <dbReference type="NCBI Taxonomy" id="1094"/>
    <lineage>
        <taxon>Bacteria</taxon>
        <taxon>Pseudomonadati</taxon>
        <taxon>Chlorobiota</taxon>
        <taxon>Chlorobiia</taxon>
        <taxon>Chlorobiales</taxon>
        <taxon>Chlorobiaceae</taxon>
        <taxon>Chlorobium/Pelodictyon group</taxon>
        <taxon>Chlorobium</taxon>
    </lineage>
</organism>
<dbReference type="RefSeq" id="WP_151418914.1">
    <property type="nucleotide sequence ID" value="NZ_CM018433.1"/>
</dbReference>
<evidence type="ECO:0000256" key="6">
    <source>
        <dbReference type="SAM" id="MobiDB-lite"/>
    </source>
</evidence>
<gene>
    <name evidence="8" type="ORF">FP507_10600</name>
</gene>
<dbReference type="InterPro" id="IPR042217">
    <property type="entry name" value="T4SS_VirB10/TrbI"/>
</dbReference>
<keyword evidence="3 7" id="KW-0812">Transmembrane</keyword>
<dbReference type="EMBL" id="VMRG01000003">
    <property type="protein sequence ID" value="KAA6230463.1"/>
    <property type="molecule type" value="Genomic_DNA"/>
</dbReference>
<evidence type="ECO:0000313" key="8">
    <source>
        <dbReference type="EMBL" id="KAA6230463.1"/>
    </source>
</evidence>
<evidence type="ECO:0000256" key="2">
    <source>
        <dbReference type="ARBA" id="ARBA00010265"/>
    </source>
</evidence>
<feature type="compositionally biased region" description="Basic and acidic residues" evidence="6">
    <location>
        <begin position="1"/>
        <end position="16"/>
    </location>
</feature>
<protein>
    <submittedName>
        <fullName evidence="8">TrbI/VirB10 family protein</fullName>
    </submittedName>
</protein>
<evidence type="ECO:0000256" key="3">
    <source>
        <dbReference type="ARBA" id="ARBA00022692"/>
    </source>
</evidence>
<geneLocation type="plasmid" evidence="8">
    <name>pl1</name>
</geneLocation>
<dbReference type="Gene3D" id="2.40.128.260">
    <property type="entry name" value="Type IV secretion system, VirB10/TraB/TrbI"/>
    <property type="match status" value="1"/>
</dbReference>
<evidence type="ECO:0000256" key="1">
    <source>
        <dbReference type="ARBA" id="ARBA00004167"/>
    </source>
</evidence>
<proteinExistence type="inferred from homology"/>
<feature type="region of interest" description="Disordered" evidence="6">
    <location>
        <begin position="1"/>
        <end position="21"/>
    </location>
</feature>
<keyword evidence="4 7" id="KW-1133">Transmembrane helix</keyword>
<feature type="transmembrane region" description="Helical" evidence="7">
    <location>
        <begin position="31"/>
        <end position="51"/>
    </location>
</feature>
<keyword evidence="8" id="KW-0614">Plasmid</keyword>
<comment type="subcellular location">
    <subcellularLocation>
        <location evidence="1">Membrane</location>
        <topology evidence="1">Single-pass membrane protein</topology>
    </subcellularLocation>
</comment>
<sequence length="400" mass="42444">MDDPHGSKISPDDPRLRLPTMKSRSLKKAPVIVIGTALLTVLLVAMSLAMWPKAKKTAVKEESDTVTQQFVIPDVVRHGPGNTDPVTAPSVPDDYPQLGEPLPGDLGHAMIQQDGYHAGGQYQAESPEEAERDAALKASPFFGGGNNTAVGSSAAGAAYAATGQGTLPPAPAASPYGRDQNMQDRKNDFYSAAGGDEKEYLSKSMHQPVSRYEVKAGSIIPILLVTGINSDLPGSVIGLVNQHVYDTRSGAYLLIPQGTRVVGKYDSMVSYGQKRVLVSWNRLIRPDGSSIVLENMPGADLSGNAGYQDKVDNHFDRLVGGVVLSSMLSVGATISQGTYSDSDDMSTQQRMAASLGQNVASAGGQITRKNLDIQPSLKILAGQAVNILVNKDMIIKPYNP</sequence>
<dbReference type="GO" id="GO:0016020">
    <property type="term" value="C:membrane"/>
    <property type="evidence" value="ECO:0007669"/>
    <property type="project" value="UniProtKB-SubCell"/>
</dbReference>
<dbReference type="CDD" id="cd16429">
    <property type="entry name" value="VirB10"/>
    <property type="match status" value="1"/>
</dbReference>
<keyword evidence="5 7" id="KW-0472">Membrane</keyword>
<dbReference type="Pfam" id="PF03743">
    <property type="entry name" value="TrbI"/>
    <property type="match status" value="1"/>
</dbReference>
<feature type="region of interest" description="Disordered" evidence="6">
    <location>
        <begin position="169"/>
        <end position="190"/>
    </location>
</feature>
<dbReference type="Proteomes" id="UP000327458">
    <property type="component" value="Plasmid pl1"/>
</dbReference>
<name>A0A5M8I4Y5_CHLPH</name>
<dbReference type="InterPro" id="IPR005498">
    <property type="entry name" value="T4SS_VirB10/TraB/TrbI"/>
</dbReference>